<keyword evidence="6" id="KW-1185">Reference proteome</keyword>
<dbReference type="SMART" id="SM00248">
    <property type="entry name" value="ANK"/>
    <property type="match status" value="3"/>
</dbReference>
<dbReference type="InterPro" id="IPR002110">
    <property type="entry name" value="Ankyrin_rpt"/>
</dbReference>
<dbReference type="InterPro" id="IPR036770">
    <property type="entry name" value="Ankyrin_rpt-contain_sf"/>
</dbReference>
<evidence type="ECO:0000313" key="5">
    <source>
        <dbReference type="EMBL" id="TXG67866.1"/>
    </source>
</evidence>
<protein>
    <submittedName>
        <fullName evidence="5">Uncharacterized protein</fullName>
    </submittedName>
</protein>
<dbReference type="PANTHER" id="PTHR24198">
    <property type="entry name" value="ANKYRIN REPEAT AND PROTEIN KINASE DOMAIN-CONTAINING PROTEIN"/>
    <property type="match status" value="1"/>
</dbReference>
<proteinExistence type="predicted"/>
<gene>
    <name evidence="5" type="ORF">EZV62_009141</name>
</gene>
<evidence type="ECO:0000256" key="4">
    <source>
        <dbReference type="SAM" id="Phobius"/>
    </source>
</evidence>
<accession>A0A5C7IHD7</accession>
<evidence type="ECO:0000256" key="3">
    <source>
        <dbReference type="SAM" id="MobiDB-lite"/>
    </source>
</evidence>
<dbReference type="SUPFAM" id="SSF48403">
    <property type="entry name" value="Ankyrin repeat"/>
    <property type="match status" value="1"/>
</dbReference>
<reference evidence="6" key="1">
    <citation type="journal article" date="2019" name="Gigascience">
        <title>De novo genome assembly of the endangered Acer yangbiense, a plant species with extremely small populations endemic to Yunnan Province, China.</title>
        <authorList>
            <person name="Yang J."/>
            <person name="Wariss H.M."/>
            <person name="Tao L."/>
            <person name="Zhang R."/>
            <person name="Yun Q."/>
            <person name="Hollingsworth P."/>
            <person name="Dao Z."/>
            <person name="Luo G."/>
            <person name="Guo H."/>
            <person name="Ma Y."/>
            <person name="Sun W."/>
        </authorList>
    </citation>
    <scope>NUCLEOTIDE SEQUENCE [LARGE SCALE GENOMIC DNA]</scope>
    <source>
        <strain evidence="6">cv. Malutang</strain>
    </source>
</reference>
<organism evidence="5 6">
    <name type="scientific">Acer yangbiense</name>
    <dbReference type="NCBI Taxonomy" id="1000413"/>
    <lineage>
        <taxon>Eukaryota</taxon>
        <taxon>Viridiplantae</taxon>
        <taxon>Streptophyta</taxon>
        <taxon>Embryophyta</taxon>
        <taxon>Tracheophyta</taxon>
        <taxon>Spermatophyta</taxon>
        <taxon>Magnoliopsida</taxon>
        <taxon>eudicotyledons</taxon>
        <taxon>Gunneridae</taxon>
        <taxon>Pentapetalae</taxon>
        <taxon>rosids</taxon>
        <taxon>malvids</taxon>
        <taxon>Sapindales</taxon>
        <taxon>Sapindaceae</taxon>
        <taxon>Hippocastanoideae</taxon>
        <taxon>Acereae</taxon>
        <taxon>Acer</taxon>
    </lineage>
</organism>
<dbReference type="Proteomes" id="UP000323000">
    <property type="component" value="Chromosome 3"/>
</dbReference>
<evidence type="ECO:0000256" key="2">
    <source>
        <dbReference type="ARBA" id="ARBA00023043"/>
    </source>
</evidence>
<sequence>MEGVNGIICYYCNELIMGDMNAFMEHNRINHFGIPGSSEASAINHPDFGTLSSFEPSTPEAAAELSAPVEPLAPTAEPSAAATFYGPHSSSSEASAINHPNFGTPSSFEPSALEAAAEPSAPVEPLTTAVEPSAAATLAASACASSTHVIIAFSVILLVVTFLAVSILAVLALLAAAMAVFAQMLGARATWKNLESGATRLGNEEIARQLLNADDASSSLIYKAADSNGKTHFHLAAENGQYSFFIMLVSYPDAIVTLDGKQRNILHIAALNGNVVIVKLILTRFEIEDLINSPDEKGNTPLHFVAKNFHEDVVNVLSKNKKVDIRATNHD</sequence>
<dbReference type="AlphaFoldDB" id="A0A5C7IHD7"/>
<evidence type="ECO:0000313" key="6">
    <source>
        <dbReference type="Proteomes" id="UP000323000"/>
    </source>
</evidence>
<keyword evidence="2" id="KW-0040">ANK repeat</keyword>
<keyword evidence="4" id="KW-0812">Transmembrane</keyword>
<feature type="transmembrane region" description="Helical" evidence="4">
    <location>
        <begin position="149"/>
        <end position="182"/>
    </location>
</feature>
<comment type="caution">
    <text evidence="5">The sequence shown here is derived from an EMBL/GenBank/DDBJ whole genome shotgun (WGS) entry which is preliminary data.</text>
</comment>
<dbReference type="Gene3D" id="1.25.40.20">
    <property type="entry name" value="Ankyrin repeat-containing domain"/>
    <property type="match status" value="1"/>
</dbReference>
<dbReference type="PANTHER" id="PTHR24198:SF165">
    <property type="entry name" value="ANKYRIN REPEAT-CONTAINING PROTEIN-RELATED"/>
    <property type="match status" value="1"/>
</dbReference>
<keyword evidence="4" id="KW-0472">Membrane</keyword>
<dbReference type="Pfam" id="PF12796">
    <property type="entry name" value="Ank_2"/>
    <property type="match status" value="1"/>
</dbReference>
<dbReference type="EMBL" id="VAHF01000003">
    <property type="protein sequence ID" value="TXG67866.1"/>
    <property type="molecule type" value="Genomic_DNA"/>
</dbReference>
<evidence type="ECO:0000256" key="1">
    <source>
        <dbReference type="ARBA" id="ARBA00022737"/>
    </source>
</evidence>
<name>A0A5C7IHD7_9ROSI</name>
<keyword evidence="4" id="KW-1133">Transmembrane helix</keyword>
<feature type="region of interest" description="Disordered" evidence="3">
    <location>
        <begin position="45"/>
        <end position="65"/>
    </location>
</feature>
<keyword evidence="1" id="KW-0677">Repeat</keyword>
<dbReference type="OrthoDB" id="303876at2759"/>